<proteinExistence type="inferred from homology"/>
<name>A0A934V9K2_9PSEU</name>
<dbReference type="InterPro" id="IPR005064">
    <property type="entry name" value="BUG"/>
</dbReference>
<protein>
    <submittedName>
        <fullName evidence="3">Tripartite tricarboxylate transporter substrate binding protein</fullName>
    </submittedName>
</protein>
<keyword evidence="4" id="KW-1185">Reference proteome</keyword>
<dbReference type="RefSeq" id="WP_200326333.1">
    <property type="nucleotide sequence ID" value="NZ_JAENJH010000020.1"/>
</dbReference>
<comment type="similarity">
    <text evidence="1">Belongs to the UPF0065 (bug) family.</text>
</comment>
<feature type="chain" id="PRO_5037990860" evidence="2">
    <location>
        <begin position="29"/>
        <end position="341"/>
    </location>
</feature>
<dbReference type="PROSITE" id="PS51257">
    <property type="entry name" value="PROKAR_LIPOPROTEIN"/>
    <property type="match status" value="1"/>
</dbReference>
<gene>
    <name evidence="3" type="ORF">JHE00_34310</name>
</gene>
<dbReference type="PANTHER" id="PTHR42928:SF5">
    <property type="entry name" value="BLR1237 PROTEIN"/>
    <property type="match status" value="1"/>
</dbReference>
<comment type="caution">
    <text evidence="3">The sequence shown here is derived from an EMBL/GenBank/DDBJ whole genome shotgun (WGS) entry which is preliminary data.</text>
</comment>
<dbReference type="CDD" id="cd07012">
    <property type="entry name" value="PBP2_Bug_TTT"/>
    <property type="match status" value="1"/>
</dbReference>
<evidence type="ECO:0000313" key="3">
    <source>
        <dbReference type="EMBL" id="MBK1789430.1"/>
    </source>
</evidence>
<dbReference type="Proteomes" id="UP000635245">
    <property type="component" value="Unassembled WGS sequence"/>
</dbReference>
<dbReference type="Pfam" id="PF03401">
    <property type="entry name" value="TctC"/>
    <property type="match status" value="1"/>
</dbReference>
<evidence type="ECO:0000256" key="2">
    <source>
        <dbReference type="SAM" id="SignalP"/>
    </source>
</evidence>
<evidence type="ECO:0000313" key="4">
    <source>
        <dbReference type="Proteomes" id="UP000635245"/>
    </source>
</evidence>
<sequence>MPHTSRRRRPFRAGTRIAAALLAVPAVASCAVGPGGISGDAPVDPASYPAGSIEVVVPYEAGGATDQMVRLITDPVAENMGAEALVVLNQPGGAGTIGTTRVVAASPDGYTLGFVAGGPLTVQPHYGRTIYSPDDLTPVARVGVSPIVLAVRADAPWRTVEDLITSVRAEPGSVRYASTGAGNPANLAMERLDNAAGVDTTQVPFESSAEAVTALLGGNVEAAAGSPSGFAASVRSGDLRILANLGSVKGEGYENVPTLRESGYDVATDITSGFIAPGDLPDTYRDKLAEAVRTALENPELRDKFATTGAVPRFGGPGEYAADIAREYEQTGEALHAAGLL</sequence>
<reference evidence="3" key="1">
    <citation type="submission" date="2020-12" db="EMBL/GenBank/DDBJ databases">
        <title>Prauserella sp. ASG 168, a novel actinomycete isolated from cave rock.</title>
        <authorList>
            <person name="Suriyachadkun C."/>
        </authorList>
    </citation>
    <scope>NUCLEOTIDE SEQUENCE</scope>
    <source>
        <strain evidence="3">ASG 168</strain>
    </source>
</reference>
<dbReference type="AlphaFoldDB" id="A0A934V9K2"/>
<dbReference type="EMBL" id="JAENJH010000020">
    <property type="protein sequence ID" value="MBK1789430.1"/>
    <property type="molecule type" value="Genomic_DNA"/>
</dbReference>
<dbReference type="Gene3D" id="3.40.190.10">
    <property type="entry name" value="Periplasmic binding protein-like II"/>
    <property type="match status" value="1"/>
</dbReference>
<organism evidence="3 4">
    <name type="scientific">Prauserella cavernicola</name>
    <dbReference type="NCBI Taxonomy" id="2800127"/>
    <lineage>
        <taxon>Bacteria</taxon>
        <taxon>Bacillati</taxon>
        <taxon>Actinomycetota</taxon>
        <taxon>Actinomycetes</taxon>
        <taxon>Pseudonocardiales</taxon>
        <taxon>Pseudonocardiaceae</taxon>
        <taxon>Prauserella</taxon>
    </lineage>
</organism>
<dbReference type="SUPFAM" id="SSF53850">
    <property type="entry name" value="Periplasmic binding protein-like II"/>
    <property type="match status" value="1"/>
</dbReference>
<keyword evidence="2" id="KW-0732">Signal</keyword>
<accession>A0A934V9K2</accession>
<feature type="signal peptide" evidence="2">
    <location>
        <begin position="1"/>
        <end position="28"/>
    </location>
</feature>
<dbReference type="InterPro" id="IPR042100">
    <property type="entry name" value="Bug_dom1"/>
</dbReference>
<dbReference type="PANTHER" id="PTHR42928">
    <property type="entry name" value="TRICARBOXYLATE-BINDING PROTEIN"/>
    <property type="match status" value="1"/>
</dbReference>
<evidence type="ECO:0000256" key="1">
    <source>
        <dbReference type="ARBA" id="ARBA00006987"/>
    </source>
</evidence>
<dbReference type="PIRSF" id="PIRSF017082">
    <property type="entry name" value="YflP"/>
    <property type="match status" value="1"/>
</dbReference>
<dbReference type="Gene3D" id="3.40.190.150">
    <property type="entry name" value="Bordetella uptake gene, domain 1"/>
    <property type="match status" value="1"/>
</dbReference>